<keyword evidence="4" id="KW-1185">Reference proteome</keyword>
<dbReference type="InterPro" id="IPR051261">
    <property type="entry name" value="NLR"/>
</dbReference>
<dbReference type="EMBL" id="JACTAM010001753">
    <property type="protein sequence ID" value="KAI2646177.1"/>
    <property type="molecule type" value="Genomic_DNA"/>
</dbReference>
<dbReference type="PANTHER" id="PTHR24106">
    <property type="entry name" value="NACHT, LRR AND CARD DOMAINS-CONTAINING"/>
    <property type="match status" value="1"/>
</dbReference>
<keyword evidence="1" id="KW-0433">Leucine-rich repeat</keyword>
<evidence type="ECO:0000313" key="4">
    <source>
        <dbReference type="Proteomes" id="UP000830375"/>
    </source>
</evidence>
<sequence>MVTEKGCRYVFSALSSNPSHLRELDLSYNHPGDSGVKILTEKLLDSTCSLDKLKYVYQEDFRLFYFNSSRSDLTIIWNDMKKQKTETIQMNCDNVSKVLQETYLKN</sequence>
<proteinExistence type="predicted"/>
<dbReference type="Gene3D" id="3.80.10.10">
    <property type="entry name" value="Ribonuclease Inhibitor"/>
    <property type="match status" value="1"/>
</dbReference>
<evidence type="ECO:0000256" key="1">
    <source>
        <dbReference type="ARBA" id="ARBA00022614"/>
    </source>
</evidence>
<gene>
    <name evidence="3" type="ORF">H4Q32_026382</name>
</gene>
<reference evidence="3 4" key="1">
    <citation type="submission" date="2022-01" db="EMBL/GenBank/DDBJ databases">
        <title>A high-quality chromosome-level genome assembly of rohu carp, Labeo rohita.</title>
        <authorList>
            <person name="Arick M.A. II"/>
            <person name="Hsu C.-Y."/>
            <person name="Magbanua Z."/>
            <person name="Pechanova O."/>
            <person name="Grover C."/>
            <person name="Miller E."/>
            <person name="Thrash A."/>
            <person name="Ezzel L."/>
            <person name="Alam S."/>
            <person name="Benzie J."/>
            <person name="Hamilton M."/>
            <person name="Karsi A."/>
            <person name="Lawrence M.L."/>
            <person name="Peterson D.G."/>
        </authorList>
    </citation>
    <scope>NUCLEOTIDE SEQUENCE [LARGE SCALE GENOMIC DNA]</scope>
    <source>
        <strain evidence="4">BAU-BD-2019</strain>
        <tissue evidence="3">Blood</tissue>
    </source>
</reference>
<dbReference type="InterPro" id="IPR032675">
    <property type="entry name" value="LRR_dom_sf"/>
</dbReference>
<comment type="caution">
    <text evidence="3">The sequence shown here is derived from an EMBL/GenBank/DDBJ whole genome shotgun (WGS) entry which is preliminary data.</text>
</comment>
<dbReference type="Proteomes" id="UP000830375">
    <property type="component" value="Unassembled WGS sequence"/>
</dbReference>
<evidence type="ECO:0000256" key="2">
    <source>
        <dbReference type="ARBA" id="ARBA00022737"/>
    </source>
</evidence>
<evidence type="ECO:0000313" key="3">
    <source>
        <dbReference type="EMBL" id="KAI2646177.1"/>
    </source>
</evidence>
<organism evidence="3 4">
    <name type="scientific">Labeo rohita</name>
    <name type="common">Indian major carp</name>
    <name type="synonym">Cyprinus rohita</name>
    <dbReference type="NCBI Taxonomy" id="84645"/>
    <lineage>
        <taxon>Eukaryota</taxon>
        <taxon>Metazoa</taxon>
        <taxon>Chordata</taxon>
        <taxon>Craniata</taxon>
        <taxon>Vertebrata</taxon>
        <taxon>Euteleostomi</taxon>
        <taxon>Actinopterygii</taxon>
        <taxon>Neopterygii</taxon>
        <taxon>Teleostei</taxon>
        <taxon>Ostariophysi</taxon>
        <taxon>Cypriniformes</taxon>
        <taxon>Cyprinidae</taxon>
        <taxon>Labeoninae</taxon>
        <taxon>Labeonini</taxon>
        <taxon>Labeo</taxon>
    </lineage>
</organism>
<name>A0ABQ8L678_LABRO</name>
<keyword evidence="2" id="KW-0677">Repeat</keyword>
<accession>A0ABQ8L678</accession>
<dbReference type="SUPFAM" id="SSF52047">
    <property type="entry name" value="RNI-like"/>
    <property type="match status" value="1"/>
</dbReference>
<protein>
    <submittedName>
        <fullName evidence="3">Ribonuclease inhibitor</fullName>
    </submittedName>
</protein>